<dbReference type="SUPFAM" id="SSF81296">
    <property type="entry name" value="E set domains"/>
    <property type="match status" value="1"/>
</dbReference>
<evidence type="ECO:0000256" key="2">
    <source>
        <dbReference type="SAM" id="Phobius"/>
    </source>
</evidence>
<evidence type="ECO:0000313" key="5">
    <source>
        <dbReference type="EMBL" id="TWJ15251.1"/>
    </source>
</evidence>
<keyword evidence="2" id="KW-0472">Membrane</keyword>
<dbReference type="AlphaFoldDB" id="A0A562VBQ8"/>
<dbReference type="CDD" id="cd21177">
    <property type="entry name" value="LPMO_AA10"/>
    <property type="match status" value="1"/>
</dbReference>
<dbReference type="InterPro" id="IPR004302">
    <property type="entry name" value="Cellulose/chitin-bd_N"/>
</dbReference>
<evidence type="ECO:0000256" key="3">
    <source>
        <dbReference type="SAM" id="SignalP"/>
    </source>
</evidence>
<evidence type="ECO:0000256" key="1">
    <source>
        <dbReference type="ARBA" id="ARBA00022729"/>
    </source>
</evidence>
<sequence>MHRDISHPRIRRPLAASATAALVLGLTLVAAPGTADAHGVTMMPGSRTYLCWVDGLTDTGQIIPDNPACADAVDTTGTTPLYNWFAVLDSFGGGRTVGYIPDGELCSGGNNGPFDFSAYDAPRDDWPLTHLTASDTIQVQHSNWAAHPGAFHMYITKDGYDPLQPLGWDDLEPFWSVTDPPQSGGPGGSHYYYWDVDLPDDKSGRHLIYTHWVRSDSQENFYSCADVVFDGGNGEVTGVGADVDATTAHAYTAQAVAALTGHAHHPGVTGSADAADTSTGPPWWTIAAALIAAGAAAVWWAGRTPRTRHE</sequence>
<dbReference type="Proteomes" id="UP000321617">
    <property type="component" value="Unassembled WGS sequence"/>
</dbReference>
<evidence type="ECO:0000259" key="4">
    <source>
        <dbReference type="Pfam" id="PF03067"/>
    </source>
</evidence>
<feature type="chain" id="PRO_5022151862" evidence="3">
    <location>
        <begin position="38"/>
        <end position="310"/>
    </location>
</feature>
<organism evidence="5 6">
    <name type="scientific">Stackebrandtia albiflava</name>
    <dbReference type="NCBI Taxonomy" id="406432"/>
    <lineage>
        <taxon>Bacteria</taxon>
        <taxon>Bacillati</taxon>
        <taxon>Actinomycetota</taxon>
        <taxon>Actinomycetes</taxon>
        <taxon>Glycomycetales</taxon>
        <taxon>Glycomycetaceae</taxon>
        <taxon>Stackebrandtia</taxon>
    </lineage>
</organism>
<dbReference type="PANTHER" id="PTHR34823">
    <property type="entry name" value="GLCNAC-BINDING PROTEIN A"/>
    <property type="match status" value="1"/>
</dbReference>
<keyword evidence="2" id="KW-0812">Transmembrane</keyword>
<dbReference type="EMBL" id="VLLL01000005">
    <property type="protein sequence ID" value="TWJ15251.1"/>
    <property type="molecule type" value="Genomic_DNA"/>
</dbReference>
<reference evidence="5 6" key="1">
    <citation type="journal article" date="2013" name="Stand. Genomic Sci.">
        <title>Genomic Encyclopedia of Type Strains, Phase I: The one thousand microbial genomes (KMG-I) project.</title>
        <authorList>
            <person name="Kyrpides N.C."/>
            <person name="Woyke T."/>
            <person name="Eisen J.A."/>
            <person name="Garrity G."/>
            <person name="Lilburn T.G."/>
            <person name="Beck B.J."/>
            <person name="Whitman W.B."/>
            <person name="Hugenholtz P."/>
            <person name="Klenk H.P."/>
        </authorList>
    </citation>
    <scope>NUCLEOTIDE SEQUENCE [LARGE SCALE GENOMIC DNA]</scope>
    <source>
        <strain evidence="5 6">DSM 45044</strain>
    </source>
</reference>
<keyword evidence="6" id="KW-1185">Reference proteome</keyword>
<feature type="domain" description="Chitin-binding type-4" evidence="4">
    <location>
        <begin position="38"/>
        <end position="227"/>
    </location>
</feature>
<comment type="caution">
    <text evidence="5">The sequence shown here is derived from an EMBL/GenBank/DDBJ whole genome shotgun (WGS) entry which is preliminary data.</text>
</comment>
<dbReference type="Gene3D" id="2.70.50.50">
    <property type="entry name" value="chitin-binding protein cbp21"/>
    <property type="match status" value="1"/>
</dbReference>
<dbReference type="InterPro" id="IPR051024">
    <property type="entry name" value="GlcNAc_Chitin_IntDeg"/>
</dbReference>
<feature type="transmembrane region" description="Helical" evidence="2">
    <location>
        <begin position="283"/>
        <end position="302"/>
    </location>
</feature>
<accession>A0A562VBQ8</accession>
<dbReference type="PANTHER" id="PTHR34823:SF1">
    <property type="entry name" value="CHITIN-BINDING TYPE-4 DOMAIN-CONTAINING PROTEIN"/>
    <property type="match status" value="1"/>
</dbReference>
<keyword evidence="1 3" id="KW-0732">Signal</keyword>
<proteinExistence type="predicted"/>
<dbReference type="Pfam" id="PF03067">
    <property type="entry name" value="LPMO_10"/>
    <property type="match status" value="1"/>
</dbReference>
<keyword evidence="2" id="KW-1133">Transmembrane helix</keyword>
<evidence type="ECO:0000313" key="6">
    <source>
        <dbReference type="Proteomes" id="UP000321617"/>
    </source>
</evidence>
<name>A0A562VBQ8_9ACTN</name>
<feature type="signal peptide" evidence="3">
    <location>
        <begin position="1"/>
        <end position="37"/>
    </location>
</feature>
<dbReference type="OrthoDB" id="5179374at2"/>
<dbReference type="RefSeq" id="WP_147133644.1">
    <property type="nucleotide sequence ID" value="NZ_BAABIJ010000001.1"/>
</dbReference>
<gene>
    <name evidence="5" type="ORF">LX16_0951</name>
</gene>
<dbReference type="InterPro" id="IPR014756">
    <property type="entry name" value="Ig_E-set"/>
</dbReference>
<protein>
    <submittedName>
        <fullName evidence="5">Chitin-binding protein</fullName>
    </submittedName>
</protein>